<keyword evidence="1" id="KW-0732">Signal</keyword>
<dbReference type="AlphaFoldDB" id="A0A0B2WJX6"/>
<evidence type="ECO:0000313" key="3">
    <source>
        <dbReference type="Proteomes" id="UP000030816"/>
    </source>
</evidence>
<evidence type="ECO:0000256" key="1">
    <source>
        <dbReference type="SAM" id="SignalP"/>
    </source>
</evidence>
<protein>
    <submittedName>
        <fullName evidence="2">Uncharacterized protein</fullName>
    </submittedName>
</protein>
<feature type="signal peptide" evidence="1">
    <location>
        <begin position="1"/>
        <end position="16"/>
    </location>
</feature>
<dbReference type="Gene3D" id="2.170.15.10">
    <property type="entry name" value="Proaerolysin, chain A, domain 3"/>
    <property type="match status" value="1"/>
</dbReference>
<dbReference type="SUPFAM" id="SSF56973">
    <property type="entry name" value="Aerolisin/ETX pore-forming domain"/>
    <property type="match status" value="1"/>
</dbReference>
<name>A0A0B2WJX6_METAS</name>
<evidence type="ECO:0000313" key="2">
    <source>
        <dbReference type="EMBL" id="KHN93747.1"/>
    </source>
</evidence>
<accession>A0A0B2WJX6</accession>
<dbReference type="HOGENOM" id="CLU_1103012_0_0_1"/>
<reference evidence="2 3" key="1">
    <citation type="journal article" date="2014" name="Proc. Natl. Acad. Sci. U.S.A.">
        <title>Trajectory and genomic determinants of fungal-pathogen speciation and host adaptation.</title>
        <authorList>
            <person name="Hu X."/>
            <person name="Xiao G."/>
            <person name="Zheng P."/>
            <person name="Shang Y."/>
            <person name="Su Y."/>
            <person name="Zhang X."/>
            <person name="Liu X."/>
            <person name="Zhan S."/>
            <person name="St Leger R.J."/>
            <person name="Wang C."/>
        </authorList>
    </citation>
    <scope>NUCLEOTIDE SEQUENCE [LARGE SCALE GENOMIC DNA]</scope>
    <source>
        <strain evidence="2 3">ARSEF 1941</strain>
    </source>
</reference>
<dbReference type="Proteomes" id="UP000030816">
    <property type="component" value="Unassembled WGS sequence"/>
</dbReference>
<dbReference type="OrthoDB" id="4939374at2759"/>
<feature type="chain" id="PRO_5002096641" evidence="1">
    <location>
        <begin position="17"/>
        <end position="253"/>
    </location>
</feature>
<dbReference type="GeneID" id="63742843"/>
<comment type="caution">
    <text evidence="2">The sequence shown here is derived from an EMBL/GenBank/DDBJ whole genome shotgun (WGS) entry which is preliminary data.</text>
</comment>
<dbReference type="RefSeq" id="XP_040674813.1">
    <property type="nucleotide sequence ID" value="XM_040827186.1"/>
</dbReference>
<dbReference type="EMBL" id="AZHE01000054">
    <property type="protein sequence ID" value="KHN93747.1"/>
    <property type="molecule type" value="Genomic_DNA"/>
</dbReference>
<keyword evidence="3" id="KW-1185">Reference proteome</keyword>
<gene>
    <name evidence="2" type="ORF">MAM_08388</name>
</gene>
<sequence length="253" mass="27805">MFRLVSVLVLVGTCWAAKTPARGDQLADFINQLKKSLHNVDQRNPPFYDEPKLKEATCPSVAWDCLTTEFWTRLTIVDVPHQIAISTNTHTDALLANSGSQDAVIKSQTSTAVAQGTTTGWTIGGQVKVAAPKDVLEAELSASYNDQSTSMTTETKSIEYDATCPAGKTCRIQTVTFRAEIQASCKTDAYFACKDALNICERPRGTLTCQQFVDYYNRNCLDAQRYQPCSVDVQLRQDDGSLLTLVVITEDSA</sequence>
<organism evidence="2 3">
    <name type="scientific">Metarhizium album (strain ARSEF 1941)</name>
    <dbReference type="NCBI Taxonomy" id="1081103"/>
    <lineage>
        <taxon>Eukaryota</taxon>
        <taxon>Fungi</taxon>
        <taxon>Dikarya</taxon>
        <taxon>Ascomycota</taxon>
        <taxon>Pezizomycotina</taxon>
        <taxon>Sordariomycetes</taxon>
        <taxon>Hypocreomycetidae</taxon>
        <taxon>Hypocreales</taxon>
        <taxon>Clavicipitaceae</taxon>
        <taxon>Metarhizium</taxon>
    </lineage>
</organism>
<proteinExistence type="predicted"/>